<dbReference type="EMBL" id="CAJVCH010548250">
    <property type="protein sequence ID" value="CAG7828622.1"/>
    <property type="molecule type" value="Genomic_DNA"/>
</dbReference>
<sequence>MNFSTDIRSNTLKFNNAPIISSRAFRVWREATKREAEQIIPENVYTTTKTTYLSESQISIKVSRSVTVHTGAVNREPSSPGNTTSRFHSCDTVPLHHIIEFCTNSKYFQEGELYFGEIQSILTSGGLSCIPSKTSVSGVDIPFIL</sequence>
<gene>
    <name evidence="1" type="ORF">AFUS01_LOCUS38537</name>
</gene>
<evidence type="ECO:0000313" key="1">
    <source>
        <dbReference type="EMBL" id="CAG7828622.1"/>
    </source>
</evidence>
<accession>A0A8J2LBX1</accession>
<reference evidence="1" key="1">
    <citation type="submission" date="2021-06" db="EMBL/GenBank/DDBJ databases">
        <authorList>
            <person name="Hodson N. C."/>
            <person name="Mongue J. A."/>
            <person name="Jaron S. K."/>
        </authorList>
    </citation>
    <scope>NUCLEOTIDE SEQUENCE</scope>
</reference>
<organism evidence="1 2">
    <name type="scientific">Allacma fusca</name>
    <dbReference type="NCBI Taxonomy" id="39272"/>
    <lineage>
        <taxon>Eukaryota</taxon>
        <taxon>Metazoa</taxon>
        <taxon>Ecdysozoa</taxon>
        <taxon>Arthropoda</taxon>
        <taxon>Hexapoda</taxon>
        <taxon>Collembola</taxon>
        <taxon>Symphypleona</taxon>
        <taxon>Sminthuridae</taxon>
        <taxon>Allacma</taxon>
    </lineage>
</organism>
<comment type="caution">
    <text evidence="1">The sequence shown here is derived from an EMBL/GenBank/DDBJ whole genome shotgun (WGS) entry which is preliminary data.</text>
</comment>
<proteinExistence type="predicted"/>
<evidence type="ECO:0000313" key="2">
    <source>
        <dbReference type="Proteomes" id="UP000708208"/>
    </source>
</evidence>
<name>A0A8J2LBX1_9HEXA</name>
<protein>
    <submittedName>
        <fullName evidence="1">Uncharacterized protein</fullName>
    </submittedName>
</protein>
<dbReference type="Proteomes" id="UP000708208">
    <property type="component" value="Unassembled WGS sequence"/>
</dbReference>
<dbReference type="AlphaFoldDB" id="A0A8J2LBX1"/>
<keyword evidence="2" id="KW-1185">Reference proteome</keyword>